<feature type="compositionally biased region" description="Pro residues" evidence="2">
    <location>
        <begin position="716"/>
        <end position="728"/>
    </location>
</feature>
<feature type="compositionally biased region" description="Low complexity" evidence="2">
    <location>
        <begin position="271"/>
        <end position="306"/>
    </location>
</feature>
<keyword evidence="3" id="KW-0472">Membrane</keyword>
<dbReference type="Ensembl" id="ENSRNOT00000152110.1">
    <property type="protein sequence ID" value="ENSRNOP00000101645.1"/>
    <property type="gene ID" value="ENSRNOG00000087372.1"/>
</dbReference>
<dbReference type="OMA" id="HRVVSNQ"/>
<feature type="compositionally biased region" description="Gly residues" evidence="2">
    <location>
        <begin position="237"/>
        <end position="250"/>
    </location>
</feature>
<feature type="compositionally biased region" description="Low complexity" evidence="2">
    <location>
        <begin position="156"/>
        <end position="165"/>
    </location>
</feature>
<evidence type="ECO:0000256" key="1">
    <source>
        <dbReference type="ARBA" id="ARBA00007711"/>
    </source>
</evidence>
<reference evidence="4" key="4">
    <citation type="submission" date="2025-05" db="UniProtKB">
        <authorList>
            <consortium name="Ensembl"/>
        </authorList>
    </citation>
    <scope>IDENTIFICATION</scope>
    <source>
        <strain evidence="4">Brown Norway</strain>
    </source>
</reference>
<dbReference type="Proteomes" id="UP000002494">
    <property type="component" value="Chromosome 4"/>
</dbReference>
<dbReference type="PANTHER" id="PTHR47399:SF1">
    <property type="entry name" value="TRANSMEMBRANE PROTEIN 121B"/>
    <property type="match status" value="1"/>
</dbReference>
<dbReference type="STRING" id="10116.ENSRNOP00000064941"/>
<evidence type="ECO:0000313" key="4">
    <source>
        <dbReference type="Ensembl" id="ENSRNOP00000064941.2"/>
    </source>
</evidence>
<feature type="region of interest" description="Disordered" evidence="2">
    <location>
        <begin position="708"/>
        <end position="755"/>
    </location>
</feature>
<proteinExistence type="inferred from homology"/>
<evidence type="ECO:0000313" key="6">
    <source>
        <dbReference type="RGD" id="1565302"/>
    </source>
</evidence>
<accession>M0R697</accession>
<sequence length="755" mass="76955">MVPEGRKMWSTLRPRPPSTSGSALRAVELATSGNLCSCPAGRMRFQLYSGVASVLPPFLPADPASQAFSSSILASSLPRIQSWFPRCQLLLLPAGLAPLLRPRLSSPGGLLGSPALPQPSHPRLRSPSPAAPVRISPPPDPGASFSSWRGGGSGWPGFPSAASSARGWRGESGRAAPGAPPRTMHPALGHPRALSSAPASFPPPPAAARLQPLFLRGGSSRGRRGSGDSSTSTSTSRGGGGGRRGGGGGSPSSSTGAEREDDDESISISKPLVPAAAALPGPPAQGGVPASATAPAAASSTSTPTSSCSMTAADFGAGAAAGTVGGPGSRSAAGAGGTGTGSAASCCSCCCCCCGRPSRSGRRGRRRGCSPSPGCRWGYQALSVVLLLAQGGLLDLYLIAVTDLYWCSWIATDLVVVVGWAIFFAKNSRGRRGGPANSTHNHHQLHHHSAPPLHLSAAASAGAGAKARGGRGGSGGSGTGPGTAGAAGEFAFAYLAWLIYSIAFTPKVVLILGTSILDLIELRAPFGTTGFRLTMALSVPLLYSLVRAISEAGAPPGSAGPLLLQPQQHRAAGCFLGTCLDLLDSFTLVELMLDGRVPLPAHLRYLLIAVYFLTLASPVLWLYELNTAVAAPSWGQASGPGSCSRLLRLLGGCLVDVPLLALRSLLVVSYQQPLSIFMLKNLFFLGCRGLEALEGCWDRGSWVSPSRARSSYGAPPSAPPPPPPPPPQGGSQRGHLENEGGPHGYVNTLAVASQN</sequence>
<organism evidence="4 5">
    <name type="scientific">Rattus norvegicus</name>
    <name type="common">Rat</name>
    <dbReference type="NCBI Taxonomy" id="10116"/>
    <lineage>
        <taxon>Eukaryota</taxon>
        <taxon>Metazoa</taxon>
        <taxon>Chordata</taxon>
        <taxon>Craniata</taxon>
        <taxon>Vertebrata</taxon>
        <taxon>Euteleostomi</taxon>
        <taxon>Mammalia</taxon>
        <taxon>Eutheria</taxon>
        <taxon>Euarchontoglires</taxon>
        <taxon>Glires</taxon>
        <taxon>Rodentia</taxon>
        <taxon>Myomorpha</taxon>
        <taxon>Muroidea</taxon>
        <taxon>Muridae</taxon>
        <taxon>Murinae</taxon>
        <taxon>Rattus</taxon>
    </lineage>
</organism>
<dbReference type="RGD" id="1565302">
    <property type="gene designation" value="Tmem121b"/>
</dbReference>
<comment type="similarity">
    <text evidence="1">Belongs to the TMEM121 family.</text>
</comment>
<keyword evidence="3" id="KW-0812">Transmembrane</keyword>
<dbReference type="AlphaFoldDB" id="M0R697"/>
<evidence type="ECO:0000313" key="5">
    <source>
        <dbReference type="Proteomes" id="UP000002494"/>
    </source>
</evidence>
<dbReference type="eggNOG" id="ENOG502R54H">
    <property type="taxonomic scope" value="Eukaryota"/>
</dbReference>
<dbReference type="CTD" id="27439"/>
<gene>
    <name evidence="4 6" type="primary">Tmem121b</name>
</gene>
<reference evidence="5" key="3">
    <citation type="submission" date="2024-01" db="EMBL/GenBank/DDBJ databases">
        <title>GRCr8: a new rat reference genome assembly contstructed from accurate long reads and long range scaffolding.</title>
        <authorList>
            <person name="Doris P.A."/>
            <person name="Kalbfleisch T."/>
            <person name="Li K."/>
            <person name="Howe K."/>
            <person name="Wood J."/>
        </authorList>
    </citation>
    <scope>NUCLEOTIDE SEQUENCE [LARGE SCALE GENOMIC DNA]</scope>
    <source>
        <strain evidence="5">Brown Norway</strain>
    </source>
</reference>
<dbReference type="InParanoid" id="M0R697"/>
<dbReference type="HOGENOM" id="CLU_539622_0_0_1"/>
<dbReference type="PANTHER" id="PTHR47399">
    <property type="entry name" value="TRANSMEMBRANE PROTEIN 121B"/>
    <property type="match status" value="1"/>
</dbReference>
<protein>
    <submittedName>
        <fullName evidence="4">Transmembrane protein 121B</fullName>
    </submittedName>
</protein>
<reference evidence="5" key="2">
    <citation type="submission" date="2023-12" db="EMBL/GenBank/DDBJ databases">
        <authorList>
            <consortium name="Genome Reference Consortium"/>
            <person name="Doris P.A."/>
            <person name="Kalbfleisch T."/>
            <person name="Li K."/>
            <person name="Howe K."/>
            <person name="Wood J."/>
        </authorList>
    </citation>
    <scope>NUCLEOTIDE SEQUENCE [LARGE SCALE GENOMIC DNA]</scope>
    <source>
        <strain evidence="5">Brown Norway</strain>
    </source>
</reference>
<feature type="region of interest" description="Disordered" evidence="2">
    <location>
        <begin position="110"/>
        <end position="306"/>
    </location>
</feature>
<feature type="transmembrane region" description="Helical" evidence="3">
    <location>
        <begin position="605"/>
        <end position="623"/>
    </location>
</feature>
<dbReference type="Bgee" id="ENSRNOG00000046851">
    <property type="expression patterns" value="Expressed in frontal cortex and 1 other cell type or tissue"/>
</dbReference>
<feature type="compositionally biased region" description="Low complexity" evidence="2">
    <location>
        <begin position="227"/>
        <end position="236"/>
    </location>
</feature>
<feature type="region of interest" description="Disordered" evidence="2">
    <location>
        <begin position="1"/>
        <end position="20"/>
    </location>
</feature>
<keyword evidence="3" id="KW-1133">Transmembrane helix</keyword>
<reference evidence="4 5" key="1">
    <citation type="journal article" date="2004" name="Nature">
        <title>Genome sequence of the Brown Norway rat yields insights into mammalian evolution.</title>
        <authorList>
            <consortium name="Rat Genome Sequencing Project Consortium"/>
            <person name="Gibbs R.A."/>
            <person name="Weinstock G.M."/>
            <person name="Metzker M.L."/>
            <person name="Muzny D.M."/>
            <person name="Sodergren E.J."/>
            <person name="Scherer S."/>
            <person name="Scott G."/>
            <person name="Steffen D."/>
            <person name="Worley K.C."/>
            <person name="Burch P.E."/>
            <person name="Okwuonu G."/>
            <person name="Hines S."/>
            <person name="Lewis L."/>
            <person name="Deramo C."/>
            <person name="Delgado O."/>
            <person name="Dugan-Rocha S."/>
            <person name="Miner G."/>
            <person name="Morgan M."/>
            <person name="Hawes A."/>
            <person name="Gill R."/>
            <person name="Holt R.A."/>
            <person name="Adams M.D."/>
            <person name="Amanatides P.G."/>
            <person name="Baden-Tillson H."/>
            <person name="Barnstead M."/>
            <person name="Chin S."/>
            <person name="Evans C.A."/>
            <person name="Ferriera S."/>
            <person name="Fosler C."/>
            <person name="Glodek A."/>
            <person name="Gu Z."/>
            <person name="Jennings D."/>
            <person name="Kraft C.L."/>
            <person name="Nguyen T."/>
            <person name="Pfannkoch C.M."/>
            <person name="Sitter C."/>
            <person name="Sutton G.G."/>
            <person name="Venter J.C."/>
            <person name="Woodage T."/>
            <person name="Smith D."/>
            <person name="Lee H.-M."/>
            <person name="Gustafson E."/>
            <person name="Cahill P."/>
            <person name="Kana A."/>
            <person name="Doucette-Stamm L."/>
            <person name="Weinstock K."/>
            <person name="Fechtel K."/>
            <person name="Weiss R.B."/>
            <person name="Dunn D.M."/>
            <person name="Green E.D."/>
            <person name="Blakesley R.W."/>
            <person name="Bouffard G.G."/>
            <person name="De Jong P.J."/>
            <person name="Osoegawa K."/>
            <person name="Zhu B."/>
            <person name="Marra M."/>
            <person name="Schein J."/>
            <person name="Bosdet I."/>
            <person name="Fjell C."/>
            <person name="Jones S."/>
            <person name="Krzywinski M."/>
            <person name="Mathewson C."/>
            <person name="Siddiqui A."/>
            <person name="Wye N."/>
            <person name="McPherson J."/>
            <person name="Zhao S."/>
            <person name="Fraser C.M."/>
            <person name="Shetty J."/>
            <person name="Shatsman S."/>
            <person name="Geer K."/>
            <person name="Chen Y."/>
            <person name="Abramzon S."/>
            <person name="Nierman W.C."/>
            <person name="Havlak P.H."/>
            <person name="Chen R."/>
            <person name="Durbin K.J."/>
            <person name="Egan A."/>
            <person name="Ren Y."/>
            <person name="Song X.-Z."/>
            <person name="Li B."/>
            <person name="Liu Y."/>
            <person name="Qin X."/>
            <person name="Cawley S."/>
            <person name="Cooney A.J."/>
            <person name="D'Souza L.M."/>
            <person name="Martin K."/>
            <person name="Wu J.Q."/>
            <person name="Gonzalez-Garay M.L."/>
            <person name="Jackson A.R."/>
            <person name="Kalafus K.J."/>
            <person name="McLeod M.P."/>
            <person name="Milosavljevic A."/>
            <person name="Virk D."/>
            <person name="Volkov A."/>
            <person name="Wheeler D.A."/>
            <person name="Zhang Z."/>
            <person name="Bailey J.A."/>
            <person name="Eichler E.E."/>
            <person name="Tuzun E."/>
            <person name="Birney E."/>
            <person name="Mongin E."/>
            <person name="Ureta-Vidal A."/>
            <person name="Woodwark C."/>
            <person name="Zdobnov E."/>
            <person name="Bork P."/>
            <person name="Suyama M."/>
            <person name="Torrents D."/>
            <person name="Alexandersson M."/>
            <person name="Trask B.J."/>
            <person name="Young J.M."/>
            <person name="Huang H."/>
            <person name="Wang H."/>
            <person name="Xing H."/>
            <person name="Daniels S."/>
            <person name="Gietzen D."/>
            <person name="Schmidt J."/>
            <person name="Stevens K."/>
            <person name="Vitt U."/>
            <person name="Wingrove J."/>
            <person name="Camara F."/>
            <person name="Mar Alba M."/>
            <person name="Abril J.F."/>
            <person name="Guigo R."/>
            <person name="Smit A."/>
            <person name="Dubchak I."/>
            <person name="Rubin E.M."/>
            <person name="Couronne O."/>
            <person name="Poliakov A."/>
            <person name="Huebner N."/>
            <person name="Ganten D."/>
            <person name="Goesele C."/>
            <person name="Hummel O."/>
            <person name="Kreitler T."/>
            <person name="Lee Y.-A."/>
            <person name="Monti J."/>
            <person name="Schulz H."/>
            <person name="Zimdahl H."/>
            <person name="Himmelbauer H."/>
            <person name="Lehrach H."/>
            <person name="Jacob H.J."/>
            <person name="Bromberg S."/>
            <person name="Gullings-Handley J."/>
            <person name="Jensen-Seaman M.I."/>
            <person name="Kwitek A.E."/>
            <person name="Lazar J."/>
            <person name="Pasko D."/>
            <person name="Tonellato P.J."/>
            <person name="Twigger S."/>
            <person name="Ponting C.P."/>
            <person name="Duarte J.M."/>
            <person name="Rice S."/>
            <person name="Goodstadt L."/>
            <person name="Beatson S.A."/>
            <person name="Emes R.D."/>
            <person name="Winter E.E."/>
            <person name="Webber C."/>
            <person name="Brandt P."/>
            <person name="Nyakatura G."/>
            <person name="Adetobi M."/>
            <person name="Chiaromonte F."/>
            <person name="Elnitski L."/>
            <person name="Eswara P."/>
            <person name="Hardison R.C."/>
            <person name="Hou M."/>
            <person name="Kolbe D."/>
            <person name="Makova K."/>
            <person name="Miller W."/>
            <person name="Nekrutenko A."/>
            <person name="Riemer C."/>
            <person name="Schwartz S."/>
            <person name="Taylor J."/>
            <person name="Yang S."/>
            <person name="Zhang Y."/>
            <person name="Lindpaintner K."/>
            <person name="Andrews T.D."/>
            <person name="Caccamo M."/>
            <person name="Clamp M."/>
            <person name="Clarke L."/>
            <person name="Curwen V."/>
            <person name="Durbin R.M."/>
            <person name="Eyras E."/>
            <person name="Searle S.M."/>
            <person name="Cooper G.M."/>
            <person name="Batzoglou S."/>
            <person name="Brudno M."/>
            <person name="Sidow A."/>
            <person name="Stone E.A."/>
            <person name="Payseur B.A."/>
            <person name="Bourque G."/>
            <person name="Lopez-Otin C."/>
            <person name="Puente X.S."/>
            <person name="Chakrabarti K."/>
            <person name="Chatterji S."/>
            <person name="Dewey C."/>
            <person name="Pachter L."/>
            <person name="Bray N."/>
            <person name="Yap V.B."/>
            <person name="Caspi A."/>
            <person name="Tesler G."/>
            <person name="Pevzner P.A."/>
            <person name="Haussler D."/>
            <person name="Roskin K.M."/>
            <person name="Baertsch R."/>
            <person name="Clawson H."/>
            <person name="Furey T.S."/>
            <person name="Hinrichs A.S."/>
            <person name="Karolchik D."/>
            <person name="Kent W.J."/>
            <person name="Rosenbloom K.R."/>
            <person name="Trumbower H."/>
            <person name="Weirauch M."/>
            <person name="Cooper D.N."/>
            <person name="Stenson P.D."/>
            <person name="Ma B."/>
            <person name="Brent M."/>
            <person name="Arumugam M."/>
            <person name="Shteynberg D."/>
            <person name="Copley R.R."/>
            <person name="Taylor M.S."/>
            <person name="Riethman H."/>
            <person name="Mudunuri U."/>
            <person name="Peterson J."/>
            <person name="Guyer M."/>
            <person name="Felsenfeld A."/>
            <person name="Old S."/>
            <person name="Mockrin S."/>
            <person name="Collins F.S."/>
        </authorList>
    </citation>
    <scope>NUCLEOTIDE SEQUENCE [LARGE SCALE GENOMIC DNA]</scope>
    <source>
        <strain evidence="4 5">Brown Norway</strain>
    </source>
</reference>
<feature type="transmembrane region" description="Helical" evidence="3">
    <location>
        <begin position="404"/>
        <end position="425"/>
    </location>
</feature>
<name>M0R697_RAT</name>
<dbReference type="PaxDb" id="10116-ENSRNOP00000064941"/>
<dbReference type="Ensembl" id="ENSRNOT00000162392.1">
    <property type="protein sequence ID" value="ENSRNOP00000106667.1"/>
    <property type="gene ID" value="ENSRNOG00000087372.1"/>
</dbReference>
<dbReference type="Ensembl" id="ENSRNOT00000074558.3">
    <property type="protein sequence ID" value="ENSRNOP00000064941.2"/>
    <property type="gene ID" value="ENSRNOG00000087372.1"/>
</dbReference>
<dbReference type="FunCoup" id="M0R697">
    <property type="interactions" value="842"/>
</dbReference>
<dbReference type="Ensembl" id="ENSRNOT00000130304.1">
    <property type="protein sequence ID" value="ENSRNOP00000108947.1"/>
    <property type="gene ID" value="ENSRNOG00000087372.1"/>
</dbReference>
<dbReference type="InterPro" id="IPR032776">
    <property type="entry name" value="CECR6/TMEM121"/>
</dbReference>
<dbReference type="Pfam" id="PF14997">
    <property type="entry name" value="CECR6_TMEM121"/>
    <property type="match status" value="1"/>
</dbReference>
<feature type="transmembrane region" description="Helical" evidence="3">
    <location>
        <begin position="491"/>
        <end position="517"/>
    </location>
</feature>
<evidence type="ECO:0000256" key="2">
    <source>
        <dbReference type="SAM" id="MobiDB-lite"/>
    </source>
</evidence>
<dbReference type="Ensembl" id="ENSRNOT00000127411.1">
    <property type="protein sequence ID" value="ENSRNOP00000108364.1"/>
    <property type="gene ID" value="ENSRNOG00000087372.1"/>
</dbReference>
<dbReference type="KEGG" id="rno:500307"/>
<evidence type="ECO:0000256" key="3">
    <source>
        <dbReference type="SAM" id="Phobius"/>
    </source>
</evidence>
<keyword evidence="5" id="KW-1185">Reference proteome</keyword>
<dbReference type="AGR" id="RGD:1565302"/>
<dbReference type="InterPro" id="IPR026624">
    <property type="entry name" value="CECR6"/>
</dbReference>
<dbReference type="GeneTree" id="ENSGT00940000154822"/>